<sequence>MRVYTAHLRPGRPACLVKEGFSLAAFLFGPLWLFAHRAWIAGVIALAVLVALLALGSALPASPIPGILIAGYAGLMGVNGRDLLRWSLARRGFTETYVVAGRDAEAAHGRLLTRDPALASEELA</sequence>
<organism evidence="2 3">
    <name type="scientific">Acidisoma silvae</name>
    <dbReference type="NCBI Taxonomy" id="2802396"/>
    <lineage>
        <taxon>Bacteria</taxon>
        <taxon>Pseudomonadati</taxon>
        <taxon>Pseudomonadota</taxon>
        <taxon>Alphaproteobacteria</taxon>
        <taxon>Acetobacterales</taxon>
        <taxon>Acidocellaceae</taxon>
        <taxon>Acidisoma</taxon>
    </lineage>
</organism>
<comment type="caution">
    <text evidence="2">The sequence shown here is derived from an EMBL/GenBank/DDBJ whole genome shotgun (WGS) entry which is preliminary data.</text>
</comment>
<reference evidence="2" key="2">
    <citation type="submission" date="2021-01" db="EMBL/GenBank/DDBJ databases">
        <authorList>
            <person name="Mieszkin S."/>
            <person name="Pouder E."/>
            <person name="Alain K."/>
        </authorList>
    </citation>
    <scope>NUCLEOTIDE SEQUENCE</scope>
    <source>
        <strain evidence="2">HW T2.11</strain>
    </source>
</reference>
<reference evidence="2" key="1">
    <citation type="journal article" date="2021" name="Microorganisms">
        <title>Acidisoma silvae sp. nov. and Acidisomacellulosilytica sp. nov., Two Acidophilic Bacteria Isolated from Decaying Wood, Hydrolyzing Cellulose and Producing Poly-3-hydroxybutyrate.</title>
        <authorList>
            <person name="Mieszkin S."/>
            <person name="Pouder E."/>
            <person name="Uroz S."/>
            <person name="Simon-Colin C."/>
            <person name="Alain K."/>
        </authorList>
    </citation>
    <scope>NUCLEOTIDE SEQUENCE</scope>
    <source>
        <strain evidence="2">HW T2.11</strain>
    </source>
</reference>
<keyword evidence="1" id="KW-0472">Membrane</keyword>
<evidence type="ECO:0000256" key="1">
    <source>
        <dbReference type="SAM" id="Phobius"/>
    </source>
</evidence>
<name>A0A963YUP3_9PROT</name>
<dbReference type="EMBL" id="JAESVB010000012">
    <property type="protein sequence ID" value="MCB8877363.1"/>
    <property type="molecule type" value="Genomic_DNA"/>
</dbReference>
<keyword evidence="1" id="KW-0812">Transmembrane</keyword>
<dbReference type="Proteomes" id="UP000708298">
    <property type="component" value="Unassembled WGS sequence"/>
</dbReference>
<dbReference type="AlphaFoldDB" id="A0A963YUP3"/>
<gene>
    <name evidence="2" type="ORF">ASILVAE211_19365</name>
</gene>
<dbReference type="RefSeq" id="WP_227323016.1">
    <property type="nucleotide sequence ID" value="NZ_JAESVB010000012.1"/>
</dbReference>
<proteinExistence type="predicted"/>
<keyword evidence="1" id="KW-1133">Transmembrane helix</keyword>
<feature type="transmembrane region" description="Helical" evidence="1">
    <location>
        <begin position="38"/>
        <end position="58"/>
    </location>
</feature>
<evidence type="ECO:0000313" key="2">
    <source>
        <dbReference type="EMBL" id="MCB8877363.1"/>
    </source>
</evidence>
<dbReference type="Pfam" id="PF10947">
    <property type="entry name" value="DUF2628"/>
    <property type="match status" value="1"/>
</dbReference>
<protein>
    <submittedName>
        <fullName evidence="2">DUF2628 domain-containing protein</fullName>
    </submittedName>
</protein>
<evidence type="ECO:0000313" key="3">
    <source>
        <dbReference type="Proteomes" id="UP000708298"/>
    </source>
</evidence>
<keyword evidence="3" id="KW-1185">Reference proteome</keyword>
<dbReference type="InterPro" id="IPR024399">
    <property type="entry name" value="DUF2628"/>
</dbReference>
<accession>A0A963YUP3</accession>